<dbReference type="AlphaFoldDB" id="A0A8E2ERT9"/>
<dbReference type="EMBL" id="KV750718">
    <property type="protein sequence ID" value="OCL03518.1"/>
    <property type="molecule type" value="Genomic_DNA"/>
</dbReference>
<feature type="region of interest" description="Disordered" evidence="1">
    <location>
        <begin position="107"/>
        <end position="143"/>
    </location>
</feature>
<evidence type="ECO:0000256" key="1">
    <source>
        <dbReference type="SAM" id="MobiDB-lite"/>
    </source>
</evidence>
<feature type="region of interest" description="Disordered" evidence="1">
    <location>
        <begin position="202"/>
        <end position="221"/>
    </location>
</feature>
<protein>
    <submittedName>
        <fullName evidence="2">Uncharacterized protein</fullName>
    </submittedName>
</protein>
<name>A0A8E2ERT9_9PEZI</name>
<feature type="compositionally biased region" description="Low complexity" evidence="1">
    <location>
        <begin position="206"/>
        <end position="215"/>
    </location>
</feature>
<keyword evidence="3" id="KW-1185">Reference proteome</keyword>
<feature type="region of interest" description="Disordered" evidence="1">
    <location>
        <begin position="1"/>
        <end position="34"/>
    </location>
</feature>
<organism evidence="2 3">
    <name type="scientific">Glonium stellatum</name>
    <dbReference type="NCBI Taxonomy" id="574774"/>
    <lineage>
        <taxon>Eukaryota</taxon>
        <taxon>Fungi</taxon>
        <taxon>Dikarya</taxon>
        <taxon>Ascomycota</taxon>
        <taxon>Pezizomycotina</taxon>
        <taxon>Dothideomycetes</taxon>
        <taxon>Pleosporomycetidae</taxon>
        <taxon>Gloniales</taxon>
        <taxon>Gloniaceae</taxon>
        <taxon>Glonium</taxon>
    </lineage>
</organism>
<sequence>MFSGFSTTSTLLAGQHDPEKERPPPSLPTPVKFPSIAPPVPFTSRIPPAWSDAPSPGLFARFVKIKKPSDVNIHHLAALNVSFESECDFETLLSSVPNGLSYLPPKSWLESPEESDSPAPTPAPAPAPSDAKKPLLSNGRMPPDRKDFYVRAKELYFANDHAFSVLTRRGKSGQAPPRLAHFRRFWEGLDNMAYYWDDSLDPSSRPAAAAAAGAPKPKPKP</sequence>
<proteinExistence type="predicted"/>
<feature type="compositionally biased region" description="Polar residues" evidence="1">
    <location>
        <begin position="1"/>
        <end position="12"/>
    </location>
</feature>
<dbReference type="Proteomes" id="UP000250140">
    <property type="component" value="Unassembled WGS sequence"/>
</dbReference>
<accession>A0A8E2ERT9</accession>
<evidence type="ECO:0000313" key="2">
    <source>
        <dbReference type="EMBL" id="OCL03518.1"/>
    </source>
</evidence>
<reference evidence="2 3" key="1">
    <citation type="journal article" date="2016" name="Nat. Commun.">
        <title>Ectomycorrhizal ecology is imprinted in the genome of the dominant symbiotic fungus Cenococcum geophilum.</title>
        <authorList>
            <consortium name="DOE Joint Genome Institute"/>
            <person name="Peter M."/>
            <person name="Kohler A."/>
            <person name="Ohm R.A."/>
            <person name="Kuo A."/>
            <person name="Krutzmann J."/>
            <person name="Morin E."/>
            <person name="Arend M."/>
            <person name="Barry K.W."/>
            <person name="Binder M."/>
            <person name="Choi C."/>
            <person name="Clum A."/>
            <person name="Copeland A."/>
            <person name="Grisel N."/>
            <person name="Haridas S."/>
            <person name="Kipfer T."/>
            <person name="LaButti K."/>
            <person name="Lindquist E."/>
            <person name="Lipzen A."/>
            <person name="Maire R."/>
            <person name="Meier B."/>
            <person name="Mihaltcheva S."/>
            <person name="Molinier V."/>
            <person name="Murat C."/>
            <person name="Poggeler S."/>
            <person name="Quandt C.A."/>
            <person name="Sperisen C."/>
            <person name="Tritt A."/>
            <person name="Tisserant E."/>
            <person name="Crous P.W."/>
            <person name="Henrissat B."/>
            <person name="Nehls U."/>
            <person name="Egli S."/>
            <person name="Spatafora J.W."/>
            <person name="Grigoriev I.V."/>
            <person name="Martin F.M."/>
        </authorList>
    </citation>
    <scope>NUCLEOTIDE SEQUENCE [LARGE SCALE GENOMIC DNA]</scope>
    <source>
        <strain evidence="2 3">CBS 207.34</strain>
    </source>
</reference>
<dbReference type="OrthoDB" id="5407653at2759"/>
<gene>
    <name evidence="2" type="ORF">AOQ84DRAFT_381557</name>
</gene>
<evidence type="ECO:0000313" key="3">
    <source>
        <dbReference type="Proteomes" id="UP000250140"/>
    </source>
</evidence>